<proteinExistence type="predicted"/>
<dbReference type="OMA" id="YCESIRS"/>
<evidence type="ECO:0000313" key="2">
    <source>
        <dbReference type="EMBL" id="KAJ6221824.1"/>
    </source>
</evidence>
<feature type="transmembrane region" description="Helical" evidence="1">
    <location>
        <begin position="403"/>
        <end position="422"/>
    </location>
</feature>
<keyword evidence="3" id="KW-1185">Reference proteome</keyword>
<keyword evidence="1" id="KW-1133">Transmembrane helix</keyword>
<dbReference type="Proteomes" id="UP001142055">
    <property type="component" value="Chromosome 1"/>
</dbReference>
<feature type="transmembrane region" description="Helical" evidence="1">
    <location>
        <begin position="31"/>
        <end position="52"/>
    </location>
</feature>
<feature type="transmembrane region" description="Helical" evidence="1">
    <location>
        <begin position="325"/>
        <end position="343"/>
    </location>
</feature>
<feature type="transmembrane region" description="Helical" evidence="1">
    <location>
        <begin position="206"/>
        <end position="233"/>
    </location>
</feature>
<feature type="transmembrane region" description="Helical" evidence="1">
    <location>
        <begin position="292"/>
        <end position="313"/>
    </location>
</feature>
<gene>
    <name evidence="2" type="ORF">RDWZM_000369</name>
</gene>
<sequence length="425" mass="51020">MSHYNPIRYQSWKYETFVELANSLRYKNDPFSMTIFVYLFTFCMTIESMIYLRPQHTYSWDMFNDYVIYNYQLYCESIRSKVETRRLIKLIHHKQLQLLQYKYSRFIPNMILNMMAWFRTQGIAKRKHLNVDLERFHSKPLRMFPSMSLQLRLKYVDLYRYVEMVSSIAIIFIYLSVNLFGAYYFMKLNMNQFSSKLIPYFLIDHIIYAYIFIRLIKLALIVAWSALFACVFYSNSLIESNDILDRNVRIACKQNQFRISIKFEQILWKFIQVHTKISYIIRKVNQEIWGDVLLCSLICNIPCHVYLLCRIWFNNEIDSKQLLSWLIMTLQTIIIIGCLKLLANASKTIHCCKRLMNQLQMIIEPRSLILKWKYMLFYERIANRKNKYGITIGPTSALTNRTILKLGTLYCGFVIGLLKFFIENV</sequence>
<keyword evidence="1" id="KW-0812">Transmembrane</keyword>
<keyword evidence="1" id="KW-0472">Membrane</keyword>
<reference evidence="2" key="1">
    <citation type="submission" date="2022-12" db="EMBL/GenBank/DDBJ databases">
        <title>Genome assemblies of Blomia tropicalis.</title>
        <authorList>
            <person name="Cui Y."/>
        </authorList>
    </citation>
    <scope>NUCLEOTIDE SEQUENCE</scope>
    <source>
        <tissue evidence="2">Adult mites</tissue>
    </source>
</reference>
<evidence type="ECO:0000313" key="3">
    <source>
        <dbReference type="Proteomes" id="UP001142055"/>
    </source>
</evidence>
<protein>
    <submittedName>
        <fullName evidence="2">Uncharacterized protein</fullName>
    </submittedName>
</protein>
<dbReference type="EMBL" id="JAPWDV010000001">
    <property type="protein sequence ID" value="KAJ6221824.1"/>
    <property type="molecule type" value="Genomic_DNA"/>
</dbReference>
<organism evidence="2 3">
    <name type="scientific">Blomia tropicalis</name>
    <name type="common">Mite</name>
    <dbReference type="NCBI Taxonomy" id="40697"/>
    <lineage>
        <taxon>Eukaryota</taxon>
        <taxon>Metazoa</taxon>
        <taxon>Ecdysozoa</taxon>
        <taxon>Arthropoda</taxon>
        <taxon>Chelicerata</taxon>
        <taxon>Arachnida</taxon>
        <taxon>Acari</taxon>
        <taxon>Acariformes</taxon>
        <taxon>Sarcoptiformes</taxon>
        <taxon>Astigmata</taxon>
        <taxon>Glycyphagoidea</taxon>
        <taxon>Echimyopodidae</taxon>
        <taxon>Blomia</taxon>
    </lineage>
</organism>
<accession>A0A9Q0MAG5</accession>
<evidence type="ECO:0000256" key="1">
    <source>
        <dbReference type="SAM" id="Phobius"/>
    </source>
</evidence>
<dbReference type="AlphaFoldDB" id="A0A9Q0MAG5"/>
<feature type="transmembrane region" description="Helical" evidence="1">
    <location>
        <begin position="161"/>
        <end position="186"/>
    </location>
</feature>
<name>A0A9Q0MAG5_BLOTA</name>
<comment type="caution">
    <text evidence="2">The sequence shown here is derived from an EMBL/GenBank/DDBJ whole genome shotgun (WGS) entry which is preliminary data.</text>
</comment>